<reference evidence="1 2" key="1">
    <citation type="submission" date="2015-11" db="EMBL/GenBank/DDBJ databases">
        <title>Bacteriophages of Xanthomonas arboricola pv. juglandis: Characterization of two phages.</title>
        <authorList>
            <person name="Domotor D."/>
            <person name="Frank T."/>
            <person name="Rakhely G."/>
            <person name="Doffkay Z."/>
            <person name="Schneider G."/>
            <person name="Kovacs T."/>
        </authorList>
    </citation>
    <scope>NUCLEOTIDE SEQUENCE [LARGE SCALE GENOMIC DNA]</scope>
</reference>
<organism evidence="1 2">
    <name type="scientific">Xanthomonas phage XAJ24</name>
    <dbReference type="NCBI Taxonomy" id="1775250"/>
    <lineage>
        <taxon>Viruses</taxon>
        <taxon>Duplodnaviria</taxon>
        <taxon>Heunggongvirae</taxon>
        <taxon>Uroviricota</taxon>
        <taxon>Caudoviricetes</taxon>
        <taxon>Autographivirales</taxon>
        <taxon>Autonotataviridae</taxon>
        <taxon>Gujervirinae</taxon>
        <taxon>Pradovirus</taxon>
        <taxon>Pradovirus XAJ24</taxon>
    </lineage>
</organism>
<dbReference type="RefSeq" id="YP_009785926.1">
    <property type="nucleotide sequence ID" value="NC_047762.1"/>
</dbReference>
<proteinExistence type="predicted"/>
<dbReference type="GeneID" id="54975993"/>
<sequence>MVTMPLEEYTNLVAAKDELDALHAAGVDNWDFYYDALRDAGLGDNDEEEEY</sequence>
<name>A0A1I9L297_9CAUD</name>
<keyword evidence="2" id="KW-1185">Reference proteome</keyword>
<evidence type="ECO:0000313" key="2">
    <source>
        <dbReference type="Proteomes" id="UP000223622"/>
    </source>
</evidence>
<dbReference type="Pfam" id="PF25708">
    <property type="entry name" value="Phage_T7_Gp5_9"/>
    <property type="match status" value="1"/>
</dbReference>
<dbReference type="InterPro" id="IPR058007">
    <property type="entry name" value="Gp5.9"/>
</dbReference>
<dbReference type="KEGG" id="vg:54975993"/>
<accession>A0A1I9L297</accession>
<dbReference type="EMBL" id="KU197013">
    <property type="protein sequence ID" value="AMW36084.1"/>
    <property type="molecule type" value="Genomic_DNA"/>
</dbReference>
<dbReference type="Proteomes" id="UP000223622">
    <property type="component" value="Segment"/>
</dbReference>
<protein>
    <submittedName>
        <fullName evidence="1">Uncharacterized protein</fullName>
    </submittedName>
</protein>
<evidence type="ECO:0000313" key="1">
    <source>
        <dbReference type="EMBL" id="AMW36084.1"/>
    </source>
</evidence>